<dbReference type="PANTHER" id="PTHR43570">
    <property type="entry name" value="ALDEHYDE DEHYDROGENASE"/>
    <property type="match status" value="1"/>
</dbReference>
<dbReference type="Proteomes" id="UP000814176">
    <property type="component" value="Unassembled WGS sequence"/>
</dbReference>
<accession>A0ABQ8K456</accession>
<dbReference type="Gene3D" id="3.40.309.10">
    <property type="entry name" value="Aldehyde Dehydrogenase, Chain A, domain 2"/>
    <property type="match status" value="1"/>
</dbReference>
<evidence type="ECO:0000256" key="3">
    <source>
        <dbReference type="PIRNR" id="PIRNR036492"/>
    </source>
</evidence>
<dbReference type="PANTHER" id="PTHR43570:SF16">
    <property type="entry name" value="ALDEHYDE DEHYDROGENASE TYPE III, ISOFORM Q"/>
    <property type="match status" value="1"/>
</dbReference>
<evidence type="ECO:0000313" key="8">
    <source>
        <dbReference type="Proteomes" id="UP000814176"/>
    </source>
</evidence>
<evidence type="ECO:0000256" key="1">
    <source>
        <dbReference type="ARBA" id="ARBA00009986"/>
    </source>
</evidence>
<dbReference type="InterPro" id="IPR016163">
    <property type="entry name" value="Ald_DH_C"/>
</dbReference>
<comment type="similarity">
    <text evidence="1 3 5">Belongs to the aldehyde dehydrogenase family.</text>
</comment>
<keyword evidence="8" id="KW-1185">Reference proteome</keyword>
<feature type="active site" evidence="4">
    <location>
        <position position="217"/>
    </location>
</feature>
<sequence>MSLKYTTVDDIPQIHQDLRRAFRTGKTKSIAFRKQQLLNLCYLVEDNWERIKDAFFADLGRPREEAQLLELNGTLGELKEAYDNVEKWAAPEKAPFSWLWFAMSPTIRNESKGVVLLISPFNYPLYLLLCPLAGAIASGNAVLMKPSELSPAMAALLTELVPRYLDPELYQVVNGGIPETTKILELPFDHILYTGGGRVARVVLAAAARHLTPVTLELGGKSPCVIDPKCDVKTAAKRIMWGKLVNAGQLCLSPDYVLVPEWFQETFVEALKNAYYELHPIDPKVSGQVTRMVNESHAARVKALIDNTKGTIVFGGEVDMETKYAAPTLIKDVRGDDSLMSEELFAPFLPVVPVKDVDEAIEFINERDHPLNIYVFTNNSAFKEKVFSNTRSGTAAANDTILHVMAYGMPFGGVGGSGTGCTTGKYIFDTFTHKRCTTDSPGWLDPALMAARYTPYNKSAFRLLNALLKPTLPPRDGSMPLATKLSYGAVIALAGLAATWLACTGKLDLRLPLRFLNRL</sequence>
<evidence type="ECO:0000256" key="4">
    <source>
        <dbReference type="PROSITE-ProRule" id="PRU10007"/>
    </source>
</evidence>
<dbReference type="SUPFAM" id="SSF53720">
    <property type="entry name" value="ALDH-like"/>
    <property type="match status" value="1"/>
</dbReference>
<proteinExistence type="inferred from homology"/>
<dbReference type="InterPro" id="IPR015590">
    <property type="entry name" value="Aldehyde_DH_dom"/>
</dbReference>
<evidence type="ECO:0000256" key="2">
    <source>
        <dbReference type="ARBA" id="ARBA00023002"/>
    </source>
</evidence>
<keyword evidence="2 3" id="KW-0560">Oxidoreductase</keyword>
<evidence type="ECO:0000259" key="6">
    <source>
        <dbReference type="Pfam" id="PF00171"/>
    </source>
</evidence>
<evidence type="ECO:0000313" key="7">
    <source>
        <dbReference type="EMBL" id="KAH9831468.1"/>
    </source>
</evidence>
<dbReference type="InterPro" id="IPR016161">
    <property type="entry name" value="Ald_DH/histidinol_DH"/>
</dbReference>
<protein>
    <recommendedName>
        <fullName evidence="3">Aldehyde dehydrogenase</fullName>
    </recommendedName>
</protein>
<comment type="caution">
    <text evidence="7">The sequence shown here is derived from an EMBL/GenBank/DDBJ whole genome shotgun (WGS) entry which is preliminary data.</text>
</comment>
<dbReference type="RefSeq" id="XP_047774595.1">
    <property type="nucleotide sequence ID" value="XM_047917685.1"/>
</dbReference>
<dbReference type="Gene3D" id="3.40.605.10">
    <property type="entry name" value="Aldehyde Dehydrogenase, Chain A, domain 1"/>
    <property type="match status" value="1"/>
</dbReference>
<dbReference type="PROSITE" id="PS00687">
    <property type="entry name" value="ALDEHYDE_DEHYDR_GLU"/>
    <property type="match status" value="1"/>
</dbReference>
<dbReference type="Pfam" id="PF00171">
    <property type="entry name" value="Aldedh"/>
    <property type="match status" value="1"/>
</dbReference>
<name>A0ABQ8K456_9APHY</name>
<reference evidence="7 8" key="1">
    <citation type="journal article" date="2021" name="Environ. Microbiol.">
        <title>Gene family expansions and transcriptome signatures uncover fungal adaptations to wood decay.</title>
        <authorList>
            <person name="Hage H."/>
            <person name="Miyauchi S."/>
            <person name="Viragh M."/>
            <person name="Drula E."/>
            <person name="Min B."/>
            <person name="Chaduli D."/>
            <person name="Navarro D."/>
            <person name="Favel A."/>
            <person name="Norest M."/>
            <person name="Lesage-Meessen L."/>
            <person name="Balint B."/>
            <person name="Merenyi Z."/>
            <person name="de Eugenio L."/>
            <person name="Morin E."/>
            <person name="Martinez A.T."/>
            <person name="Baldrian P."/>
            <person name="Stursova M."/>
            <person name="Martinez M.J."/>
            <person name="Novotny C."/>
            <person name="Magnuson J.K."/>
            <person name="Spatafora J.W."/>
            <person name="Maurice S."/>
            <person name="Pangilinan J."/>
            <person name="Andreopoulos W."/>
            <person name="LaButti K."/>
            <person name="Hundley H."/>
            <person name="Na H."/>
            <person name="Kuo A."/>
            <person name="Barry K."/>
            <person name="Lipzen A."/>
            <person name="Henrissat B."/>
            <person name="Riley R."/>
            <person name="Ahrendt S."/>
            <person name="Nagy L.G."/>
            <person name="Grigoriev I.V."/>
            <person name="Martin F."/>
            <person name="Rosso M.N."/>
        </authorList>
    </citation>
    <scope>NUCLEOTIDE SEQUENCE [LARGE SCALE GENOMIC DNA]</scope>
    <source>
        <strain evidence="7 8">CIRM-BRFM 1785</strain>
    </source>
</reference>
<feature type="domain" description="Aldehyde dehydrogenase" evidence="6">
    <location>
        <begin position="5"/>
        <end position="433"/>
    </location>
</feature>
<dbReference type="InterPro" id="IPR012394">
    <property type="entry name" value="Aldehyde_DH_NAD(P)"/>
</dbReference>
<dbReference type="InterPro" id="IPR016162">
    <property type="entry name" value="Ald_DH_N"/>
</dbReference>
<organism evidence="7 8">
    <name type="scientific">Rhodofomes roseus</name>
    <dbReference type="NCBI Taxonomy" id="34475"/>
    <lineage>
        <taxon>Eukaryota</taxon>
        <taxon>Fungi</taxon>
        <taxon>Dikarya</taxon>
        <taxon>Basidiomycota</taxon>
        <taxon>Agaricomycotina</taxon>
        <taxon>Agaricomycetes</taxon>
        <taxon>Polyporales</taxon>
        <taxon>Rhodofomes</taxon>
    </lineage>
</organism>
<dbReference type="EMBL" id="JADCUA010000026">
    <property type="protein sequence ID" value="KAH9831468.1"/>
    <property type="molecule type" value="Genomic_DNA"/>
</dbReference>
<evidence type="ECO:0000256" key="5">
    <source>
        <dbReference type="RuleBase" id="RU003345"/>
    </source>
</evidence>
<dbReference type="GeneID" id="71998417"/>
<gene>
    <name evidence="7" type="ORF">C8Q71DRAFT_304916</name>
</gene>
<dbReference type="PIRSF" id="PIRSF036492">
    <property type="entry name" value="ALDH"/>
    <property type="match status" value="1"/>
</dbReference>
<dbReference type="InterPro" id="IPR029510">
    <property type="entry name" value="Ald_DH_CS_GLU"/>
</dbReference>